<protein>
    <recommendedName>
        <fullName evidence="3">Short chain dehydrogenase</fullName>
    </recommendedName>
</protein>
<evidence type="ECO:0000313" key="1">
    <source>
        <dbReference type="EMBL" id="SDC19566.1"/>
    </source>
</evidence>
<dbReference type="InterPro" id="IPR036291">
    <property type="entry name" value="NAD(P)-bd_dom_sf"/>
</dbReference>
<evidence type="ECO:0008006" key="3">
    <source>
        <dbReference type="Google" id="ProtNLM"/>
    </source>
</evidence>
<sequence>MATKRALVLGGTGMLAGCTAALVADGWHVVLPSRRYEPLTTDLPADDDIGRARWVEADWSRPDDLARRAARALGGPADLLVAWMHGPCRVPMLRAVEPLLRPDAPVIEVHGIGDQRGAPDTVLANHPTQHVVLGVRRYAGRTRWLTADEITDGVLAGLRRALAGRAPAIQHVGEARAHAS</sequence>
<gene>
    <name evidence="1" type="ORF">SAMN05216174_101463</name>
</gene>
<dbReference type="AlphaFoldDB" id="A0A1G6JNM9"/>
<dbReference type="OrthoDB" id="4335506at2"/>
<dbReference type="Gene3D" id="3.40.50.720">
    <property type="entry name" value="NAD(P)-binding Rossmann-like Domain"/>
    <property type="match status" value="1"/>
</dbReference>
<evidence type="ECO:0000313" key="2">
    <source>
        <dbReference type="Proteomes" id="UP000199501"/>
    </source>
</evidence>
<dbReference type="EMBL" id="FMZZ01000001">
    <property type="protein sequence ID" value="SDC19566.1"/>
    <property type="molecule type" value="Genomic_DNA"/>
</dbReference>
<reference evidence="2" key="1">
    <citation type="submission" date="2016-10" db="EMBL/GenBank/DDBJ databases">
        <authorList>
            <person name="Varghese N."/>
            <person name="Submissions S."/>
        </authorList>
    </citation>
    <scope>NUCLEOTIDE SEQUENCE [LARGE SCALE GENOMIC DNA]</scope>
    <source>
        <strain evidence="2">IBRC-M 10403</strain>
    </source>
</reference>
<proteinExistence type="predicted"/>
<keyword evidence="2" id="KW-1185">Reference proteome</keyword>
<dbReference type="PROSITE" id="PS51257">
    <property type="entry name" value="PROKAR_LIPOPROTEIN"/>
    <property type="match status" value="1"/>
</dbReference>
<name>A0A1G6JNM9_9PSEU</name>
<dbReference type="Proteomes" id="UP000199501">
    <property type="component" value="Unassembled WGS sequence"/>
</dbReference>
<dbReference type="STRING" id="1271860.SAMN05216174_101463"/>
<dbReference type="RefSeq" id="WP_091447655.1">
    <property type="nucleotide sequence ID" value="NZ_FMZZ01000001.1"/>
</dbReference>
<dbReference type="SUPFAM" id="SSF51735">
    <property type="entry name" value="NAD(P)-binding Rossmann-fold domains"/>
    <property type="match status" value="1"/>
</dbReference>
<organism evidence="1 2">
    <name type="scientific">Actinokineospora iranica</name>
    <dbReference type="NCBI Taxonomy" id="1271860"/>
    <lineage>
        <taxon>Bacteria</taxon>
        <taxon>Bacillati</taxon>
        <taxon>Actinomycetota</taxon>
        <taxon>Actinomycetes</taxon>
        <taxon>Pseudonocardiales</taxon>
        <taxon>Pseudonocardiaceae</taxon>
        <taxon>Actinokineospora</taxon>
    </lineage>
</organism>
<accession>A0A1G6JNM9</accession>